<evidence type="ECO:0000256" key="1">
    <source>
        <dbReference type="SAM" id="Phobius"/>
    </source>
</evidence>
<evidence type="ECO:0000313" key="3">
    <source>
        <dbReference type="Proteomes" id="UP000001660"/>
    </source>
</evidence>
<organism evidence="2 3">
    <name type="scientific">Nitrospira defluvii</name>
    <dbReference type="NCBI Taxonomy" id="330214"/>
    <lineage>
        <taxon>Bacteria</taxon>
        <taxon>Pseudomonadati</taxon>
        <taxon>Nitrospirota</taxon>
        <taxon>Nitrospiria</taxon>
        <taxon>Nitrospirales</taxon>
        <taxon>Nitrospiraceae</taxon>
        <taxon>Nitrospira</taxon>
    </lineage>
</organism>
<keyword evidence="1" id="KW-0812">Transmembrane</keyword>
<dbReference type="AlphaFoldDB" id="D8PAI6"/>
<name>D8PAI6_9BACT</name>
<evidence type="ECO:0000313" key="2">
    <source>
        <dbReference type="EMBL" id="CBK40245.1"/>
    </source>
</evidence>
<dbReference type="EMBL" id="FP929003">
    <property type="protein sequence ID" value="CBK40245.1"/>
    <property type="molecule type" value="Genomic_DNA"/>
</dbReference>
<keyword evidence="3" id="KW-1185">Reference proteome</keyword>
<keyword evidence="1" id="KW-1133">Transmembrane helix</keyword>
<dbReference type="HOGENOM" id="CLU_1783347_0_0_0"/>
<proteinExistence type="predicted"/>
<dbReference type="KEGG" id="nde:NIDE0470"/>
<dbReference type="OrthoDB" id="9799899at2"/>
<sequence length="145" mass="16043">MKRSTPSRRPGAEPPLWSIAAAAGVIILTPMLLYSLAPEGPIREGDTVFSSGAHKVSLFEPDRYRQVGYEATCMLDPKDPLIVTHSPSEDESGEVIIAQVQGKSTIEWPFCPPQAELLVKRHHITQQPSILQDIRDGMLRLFKPS</sequence>
<feature type="transmembrane region" description="Helical" evidence="1">
    <location>
        <begin position="16"/>
        <end position="37"/>
    </location>
</feature>
<dbReference type="Proteomes" id="UP000001660">
    <property type="component" value="Chromosome"/>
</dbReference>
<accession>D8PAI6</accession>
<protein>
    <submittedName>
        <fullName evidence="2">Uncharacterized protein</fullName>
    </submittedName>
</protein>
<keyword evidence="1" id="KW-0472">Membrane</keyword>
<reference evidence="2 3" key="1">
    <citation type="journal article" date="2010" name="Proc. Natl. Acad. Sci. U.S.A.">
        <title>A Nitrospira metagenome illuminates the physiology and evolution of globally important nitrite-oxidizing bacteria.</title>
        <authorList>
            <person name="Lucker S."/>
            <person name="Wagner M."/>
            <person name="Maixner F."/>
            <person name="Pelletier E."/>
            <person name="Koch H."/>
            <person name="Vacherie B."/>
            <person name="Rattei T."/>
            <person name="Sinninghe Damste J."/>
            <person name="Spieck E."/>
            <person name="Le Paslier D."/>
            <person name="Daims H."/>
        </authorList>
    </citation>
    <scope>NUCLEOTIDE SEQUENCE [LARGE SCALE GENOMIC DNA]</scope>
</reference>
<gene>
    <name evidence="2" type="ORF">NIDE0470</name>
</gene>